<dbReference type="EMBL" id="AP024714">
    <property type="protein sequence ID" value="BCX81382.1"/>
    <property type="molecule type" value="Genomic_DNA"/>
</dbReference>
<keyword evidence="7" id="KW-1185">Reference proteome</keyword>
<dbReference type="GO" id="GO:0005829">
    <property type="term" value="C:cytosol"/>
    <property type="evidence" value="ECO:0007669"/>
    <property type="project" value="TreeGrafter"/>
</dbReference>
<feature type="compositionally biased region" description="Acidic residues" evidence="2">
    <location>
        <begin position="614"/>
        <end position="623"/>
    </location>
</feature>
<sequence length="623" mass="68819">MKDTPSVHYAEIRRLIPLHLLPQESCKRLCKTLVPREASSGEILFERGEISHEWVYLLEGRVALEAGGIVMEELQAGDDNARFPLAHQSPRKVTARALTPLRYIRIDPQRIKPALPQEETRMTDTKPGKTQGDWMTRLLKSPIFQRLPASNLQKILQLEEKALEAGTPVILQGEVADGVFILRSGQCEVSRQPRPGGKVFKLGILKPGDMFGEDAILSGQARAVTVTMATDGVVLCLSPERFRQLVAEPVLDSFSFEAAFREVEQGAQWLDVRDPDQFRQHHIRGSLNIPFFSLRMQLTGLQRGQRYITVSEDGRLATAAAFLLLKHGFEAAVLEGGLGSVPPKCLNGEVREEAGQVEAPAPVVPPEEKDDQALEELQRHNRQLQQRLEDLDAENRDLSARLASQAEETKEKAALEAEAETLRRRVAELEAVIRDYCKAAAEMEGDDRLQALQTELEMVREQAEADVAAMRRQVEALRARCRELAQESGEGMSWHPPADWTALEPEDLPLLQPAPQADGEAARRGWVGPLLWTLVGALASLALLGIGLQSESGRRWLAQWLWDGQVAEESAPVAPEPEGQTQPPEDQDLFAAEPGAVSLDKGGKEGTATAGEAPPEEEDLFAE</sequence>
<dbReference type="SUPFAM" id="SSF51206">
    <property type="entry name" value="cAMP-binding domain-like"/>
    <property type="match status" value="2"/>
</dbReference>
<feature type="domain" description="Cyclic nucleotide-binding" evidence="4">
    <location>
        <begin position="17"/>
        <end position="115"/>
    </location>
</feature>
<feature type="compositionally biased region" description="Low complexity" evidence="2">
    <location>
        <begin position="568"/>
        <end position="578"/>
    </location>
</feature>
<dbReference type="SMART" id="SM00450">
    <property type="entry name" value="RHOD"/>
    <property type="match status" value="1"/>
</dbReference>
<dbReference type="InterPro" id="IPR050397">
    <property type="entry name" value="Env_Response_Regulators"/>
</dbReference>
<dbReference type="InterPro" id="IPR036873">
    <property type="entry name" value="Rhodanese-like_dom_sf"/>
</dbReference>
<dbReference type="PROSITE" id="PS00888">
    <property type="entry name" value="CNMP_BINDING_1"/>
    <property type="match status" value="1"/>
</dbReference>
<keyword evidence="3" id="KW-1133">Transmembrane helix</keyword>
<keyword evidence="1" id="KW-0175">Coiled coil</keyword>
<keyword evidence="3" id="KW-0812">Transmembrane</keyword>
<dbReference type="Pfam" id="PF00027">
    <property type="entry name" value="cNMP_binding"/>
    <property type="match status" value="2"/>
</dbReference>
<keyword evidence="3" id="KW-0472">Membrane</keyword>
<dbReference type="GO" id="GO:0003700">
    <property type="term" value="F:DNA-binding transcription factor activity"/>
    <property type="evidence" value="ECO:0007669"/>
    <property type="project" value="TreeGrafter"/>
</dbReference>
<feature type="region of interest" description="Disordered" evidence="2">
    <location>
        <begin position="568"/>
        <end position="623"/>
    </location>
</feature>
<dbReference type="InterPro" id="IPR018488">
    <property type="entry name" value="cNMP-bd_CS"/>
</dbReference>
<gene>
    <name evidence="6" type="ORF">MIT9_P0960</name>
</gene>
<evidence type="ECO:0000256" key="2">
    <source>
        <dbReference type="SAM" id="MobiDB-lite"/>
    </source>
</evidence>
<proteinExistence type="predicted"/>
<dbReference type="CDD" id="cd00158">
    <property type="entry name" value="RHOD"/>
    <property type="match status" value="1"/>
</dbReference>
<protein>
    <recommendedName>
        <fullName evidence="8">Cyclic nucleotide-binding domain-containing protein</fullName>
    </recommendedName>
</protein>
<dbReference type="PANTHER" id="PTHR24567">
    <property type="entry name" value="CRP FAMILY TRANSCRIPTIONAL REGULATORY PROTEIN"/>
    <property type="match status" value="1"/>
</dbReference>
<dbReference type="PROSITE" id="PS50206">
    <property type="entry name" value="RHODANESE_3"/>
    <property type="match status" value="1"/>
</dbReference>
<evidence type="ECO:0008006" key="8">
    <source>
        <dbReference type="Google" id="ProtNLM"/>
    </source>
</evidence>
<dbReference type="KEGG" id="mcau:MIT9_P0960"/>
<dbReference type="SUPFAM" id="SSF52821">
    <property type="entry name" value="Rhodanese/Cell cycle control phosphatase"/>
    <property type="match status" value="1"/>
</dbReference>
<dbReference type="Gene3D" id="3.40.250.10">
    <property type="entry name" value="Rhodanese-like domain"/>
    <property type="match status" value="1"/>
</dbReference>
<dbReference type="InterPro" id="IPR014710">
    <property type="entry name" value="RmlC-like_jellyroll"/>
</dbReference>
<dbReference type="InterPro" id="IPR000595">
    <property type="entry name" value="cNMP-bd_dom"/>
</dbReference>
<evidence type="ECO:0000256" key="1">
    <source>
        <dbReference type="SAM" id="Coils"/>
    </source>
</evidence>
<dbReference type="InterPro" id="IPR018490">
    <property type="entry name" value="cNMP-bd_dom_sf"/>
</dbReference>
<feature type="transmembrane region" description="Helical" evidence="3">
    <location>
        <begin position="526"/>
        <end position="548"/>
    </location>
</feature>
<evidence type="ECO:0000313" key="7">
    <source>
        <dbReference type="Proteomes" id="UP001321825"/>
    </source>
</evidence>
<evidence type="ECO:0000259" key="5">
    <source>
        <dbReference type="PROSITE" id="PS50206"/>
    </source>
</evidence>
<feature type="coiled-coil region" evidence="1">
    <location>
        <begin position="367"/>
        <end position="487"/>
    </location>
</feature>
<evidence type="ECO:0000256" key="3">
    <source>
        <dbReference type="SAM" id="Phobius"/>
    </source>
</evidence>
<dbReference type="SMART" id="SM00100">
    <property type="entry name" value="cNMP"/>
    <property type="match status" value="2"/>
</dbReference>
<evidence type="ECO:0000259" key="4">
    <source>
        <dbReference type="PROSITE" id="PS50042"/>
    </source>
</evidence>
<dbReference type="PANTHER" id="PTHR24567:SF26">
    <property type="entry name" value="REGULATORY PROTEIN YEIL"/>
    <property type="match status" value="1"/>
</dbReference>
<name>A0AAU9CTZ2_9GAMM</name>
<evidence type="ECO:0000313" key="6">
    <source>
        <dbReference type="EMBL" id="BCX81382.1"/>
    </source>
</evidence>
<dbReference type="PROSITE" id="PS50042">
    <property type="entry name" value="CNMP_BINDING_3"/>
    <property type="match status" value="2"/>
</dbReference>
<dbReference type="AlphaFoldDB" id="A0AAU9CTZ2"/>
<reference evidence="7" key="1">
    <citation type="journal article" date="2024" name="Int. J. Syst. Evol. Microbiol.">
        <title>Methylomarinovum tepidoasis sp. nov., a moderately thermophilic methanotroph of the family Methylothermaceae isolated from a deep-sea hydrothermal field.</title>
        <authorList>
            <person name="Hirayama H."/>
            <person name="Takaki Y."/>
            <person name="Abe M."/>
            <person name="Miyazaki M."/>
            <person name="Uematsu K."/>
            <person name="Matsui Y."/>
            <person name="Takai K."/>
        </authorList>
    </citation>
    <scope>NUCLEOTIDE SEQUENCE [LARGE SCALE GENOMIC DNA]</scope>
    <source>
        <strain evidence="7">IT-9</strain>
    </source>
</reference>
<organism evidence="6 7">
    <name type="scientific">Methylomarinovum caldicuralii</name>
    <dbReference type="NCBI Taxonomy" id="438856"/>
    <lineage>
        <taxon>Bacteria</taxon>
        <taxon>Pseudomonadati</taxon>
        <taxon>Pseudomonadota</taxon>
        <taxon>Gammaproteobacteria</taxon>
        <taxon>Methylococcales</taxon>
        <taxon>Methylothermaceae</taxon>
        <taxon>Methylomarinovum</taxon>
    </lineage>
</organism>
<dbReference type="Gene3D" id="2.60.120.10">
    <property type="entry name" value="Jelly Rolls"/>
    <property type="match status" value="2"/>
</dbReference>
<feature type="domain" description="Cyclic nucleotide-binding" evidence="4">
    <location>
        <begin position="158"/>
        <end position="246"/>
    </location>
</feature>
<feature type="domain" description="Rhodanese" evidence="5">
    <location>
        <begin position="263"/>
        <end position="350"/>
    </location>
</feature>
<accession>A0AAU9CTZ2</accession>
<dbReference type="CDD" id="cd00038">
    <property type="entry name" value="CAP_ED"/>
    <property type="match status" value="2"/>
</dbReference>
<dbReference type="InterPro" id="IPR001763">
    <property type="entry name" value="Rhodanese-like_dom"/>
</dbReference>
<dbReference type="Pfam" id="PF00581">
    <property type="entry name" value="Rhodanese"/>
    <property type="match status" value="1"/>
</dbReference>
<dbReference type="Proteomes" id="UP001321825">
    <property type="component" value="Chromosome"/>
</dbReference>